<dbReference type="Proteomes" id="UP000257559">
    <property type="component" value="Chromosome"/>
</dbReference>
<evidence type="ECO:0000313" key="1">
    <source>
        <dbReference type="EMBL" id="SYV97654.1"/>
    </source>
</evidence>
<dbReference type="AlphaFoldDB" id="A0A3B0PWP3"/>
<sequence>MLTFDDKVTDEILQKLFNKVASSKSIVKKYVDTYKKFYNMRFGSKMQEW</sequence>
<reference evidence="2" key="1">
    <citation type="submission" date="2018-06" db="EMBL/GenBank/DDBJ databases">
        <authorList>
            <consortium name="Pathogen Informatics"/>
        </authorList>
    </citation>
    <scope>NUCLEOTIDE SEQUENCE [LARGE SCALE GENOMIC DNA]</scope>
    <source>
        <strain evidence="2">NCTC10132</strain>
    </source>
</reference>
<proteinExistence type="predicted"/>
<accession>A0A3B0PWP3</accession>
<keyword evidence="2" id="KW-1185">Reference proteome</keyword>
<dbReference type="EMBL" id="LS991951">
    <property type="protein sequence ID" value="SYV97654.1"/>
    <property type="molecule type" value="Genomic_DNA"/>
</dbReference>
<feature type="non-terminal residue" evidence="1">
    <location>
        <position position="49"/>
    </location>
</feature>
<evidence type="ECO:0000313" key="2">
    <source>
        <dbReference type="Proteomes" id="UP000257559"/>
    </source>
</evidence>
<protein>
    <submittedName>
        <fullName evidence="1">Uncharacterized protein</fullName>
    </submittedName>
</protein>
<dbReference type="KEGG" id="medw:NCTC10132_01020"/>
<name>A0A3B0PWP3_9BACT</name>
<gene>
    <name evidence="1" type="ORF">NCTC10132_01020</name>
</gene>
<organism evidence="1 2">
    <name type="scientific">Mycoplasmopsis edwardii</name>
    <dbReference type="NCBI Taxonomy" id="53558"/>
    <lineage>
        <taxon>Bacteria</taxon>
        <taxon>Bacillati</taxon>
        <taxon>Mycoplasmatota</taxon>
        <taxon>Mycoplasmoidales</taxon>
        <taxon>Metamycoplasmataceae</taxon>
        <taxon>Mycoplasmopsis</taxon>
    </lineage>
</organism>